<proteinExistence type="predicted"/>
<dbReference type="PANTHER" id="PTHR20916">
    <property type="entry name" value="CYSTEINE AND GLYCINE-RICH PROTEIN 2 BINDING PROTEIN"/>
    <property type="match status" value="1"/>
</dbReference>
<feature type="region of interest" description="Disordered" evidence="1">
    <location>
        <begin position="1"/>
        <end position="40"/>
    </location>
</feature>
<dbReference type="PANTHER" id="PTHR20916:SF26">
    <property type="entry name" value="CYSTEINE-RICH PROTEIN 2-BINDING PROTEIN"/>
    <property type="match status" value="1"/>
</dbReference>
<feature type="region of interest" description="Disordered" evidence="1">
    <location>
        <begin position="503"/>
        <end position="522"/>
    </location>
</feature>
<name>A0A1E7FHW1_9STRA</name>
<organism evidence="2 3">
    <name type="scientific">Fragilariopsis cylindrus CCMP1102</name>
    <dbReference type="NCBI Taxonomy" id="635003"/>
    <lineage>
        <taxon>Eukaryota</taxon>
        <taxon>Sar</taxon>
        <taxon>Stramenopiles</taxon>
        <taxon>Ochrophyta</taxon>
        <taxon>Bacillariophyta</taxon>
        <taxon>Bacillariophyceae</taxon>
        <taxon>Bacillariophycidae</taxon>
        <taxon>Bacillariales</taxon>
        <taxon>Bacillariaceae</taxon>
        <taxon>Fragilariopsis</taxon>
    </lineage>
</organism>
<evidence type="ECO:0000256" key="1">
    <source>
        <dbReference type="SAM" id="MobiDB-lite"/>
    </source>
</evidence>
<evidence type="ECO:0000313" key="2">
    <source>
        <dbReference type="EMBL" id="OEU17727.1"/>
    </source>
</evidence>
<feature type="compositionally biased region" description="Basic residues" evidence="1">
    <location>
        <begin position="14"/>
        <end position="27"/>
    </location>
</feature>
<feature type="compositionally biased region" description="Basic and acidic residues" evidence="1">
    <location>
        <begin position="31"/>
        <end position="40"/>
    </location>
</feature>
<sequence length="735" mass="80671">MKLITASSPSSQKLKNKSYATKKKKMTTKSNGKEESSKGDDATLFIKKNLNDIIHTKKKKKNGVPSTIIVGGGGDHDDDDNGNNNFENDNDNTIVPPPSKNNMHSSTNDNNPVVVVDVLPPHNNDSRRGTPASAVQILGSISSSSSLFPLLPLRHTVVSPETIILEGGGEGVSTSSTPVLKSSPKRVSLDHSYEHQLDGTTSNNVDGGYLFNNNNDNNNNDNNHNSSMLMSGMSSTMVGSMMMNSSFIANGVANSMYGTSVMDGNNNIINCTSSDSIRESLGYHYGFIGSNNQDPNYNYNSVQQQQQHQHQHQHQHQQRYRNGFGGAVVPSTPAPPSTPTASTTSTNTTTTPPPPPPPMLPLVAQTSQRTFTAASTLVSIMSTKMMALGGSSSPIVTNIITNKRARTPDPMHYELFKSKSNIKSIITNTPSSNKKKKHKKTHHHRREFSNSNIFDHARLSLTYDFSTAAHNAGLKKTIQDDTDEDDDDDDDVVVTTTTITATTTATSNSNHPPFKRIPRRFVDDPSLPTIKGGMRLTASNDKQHLNSLHCFVRSELLEVFVLDDIENDEEEDALINNPYRNRVGLRCVHCGLKSKKDRHGTSMSTFFPKSIQDIYRGVCTWQRIHFKDCHHMPEHFREKYDHLKEIDRTRGKKAHWVKSAREMGFRNADEDRSGVIYDPDGKVAAATAAAIAEGSSVTSESSVESELFAASTAVQAITGVTTMSSSLAEYQEWAC</sequence>
<feature type="compositionally biased region" description="Low complexity" evidence="1">
    <location>
        <begin position="339"/>
        <end position="350"/>
    </location>
</feature>
<gene>
    <name evidence="2" type="ORF">FRACYDRAFT_238154</name>
</gene>
<dbReference type="Proteomes" id="UP000095751">
    <property type="component" value="Unassembled WGS sequence"/>
</dbReference>
<dbReference type="EMBL" id="KV784357">
    <property type="protein sequence ID" value="OEU17727.1"/>
    <property type="molecule type" value="Genomic_DNA"/>
</dbReference>
<accession>A0A1E7FHW1</accession>
<dbReference type="AlphaFoldDB" id="A0A1E7FHW1"/>
<feature type="region of interest" description="Disordered" evidence="1">
    <location>
        <begin position="294"/>
        <end position="358"/>
    </location>
</feature>
<reference evidence="2 3" key="1">
    <citation type="submission" date="2016-09" db="EMBL/GenBank/DDBJ databases">
        <title>Extensive genetic diversity and differential bi-allelic expression allows diatom success in the polar Southern Ocean.</title>
        <authorList>
            <consortium name="DOE Joint Genome Institute"/>
            <person name="Mock T."/>
            <person name="Otillar R.P."/>
            <person name="Strauss J."/>
            <person name="Dupont C."/>
            <person name="Frickenhaus S."/>
            <person name="Maumus F."/>
            <person name="Mcmullan M."/>
            <person name="Sanges R."/>
            <person name="Schmutz J."/>
            <person name="Toseland A."/>
            <person name="Valas R."/>
            <person name="Veluchamy A."/>
            <person name="Ward B.J."/>
            <person name="Allen A."/>
            <person name="Barry K."/>
            <person name="Falciatore A."/>
            <person name="Ferrante M."/>
            <person name="Fortunato A.E."/>
            <person name="Gloeckner G."/>
            <person name="Gruber A."/>
            <person name="Hipkin R."/>
            <person name="Janech M."/>
            <person name="Kroth P."/>
            <person name="Leese F."/>
            <person name="Lindquist E."/>
            <person name="Lyon B.R."/>
            <person name="Martin J."/>
            <person name="Mayer C."/>
            <person name="Parker M."/>
            <person name="Quesneville H."/>
            <person name="Raymond J."/>
            <person name="Uhlig C."/>
            <person name="Valentin K.U."/>
            <person name="Worden A.Z."/>
            <person name="Armbrust E.V."/>
            <person name="Bowler C."/>
            <person name="Green B."/>
            <person name="Moulton V."/>
            <person name="Van Oosterhout C."/>
            <person name="Grigoriev I."/>
        </authorList>
    </citation>
    <scope>NUCLEOTIDE SEQUENCE [LARGE SCALE GENOMIC DNA]</scope>
    <source>
        <strain evidence="2 3">CCMP1102</strain>
    </source>
</reference>
<feature type="compositionally biased region" description="Low complexity" evidence="1">
    <location>
        <begin position="212"/>
        <end position="227"/>
    </location>
</feature>
<dbReference type="KEGG" id="fcy:FRACYDRAFT_238154"/>
<protein>
    <submittedName>
        <fullName evidence="2">Uncharacterized protein</fullName>
    </submittedName>
</protein>
<keyword evidence="3" id="KW-1185">Reference proteome</keyword>
<feature type="region of interest" description="Disordered" evidence="1">
    <location>
        <begin position="208"/>
        <end position="227"/>
    </location>
</feature>
<feature type="compositionally biased region" description="Polar residues" evidence="1">
    <location>
        <begin position="1"/>
        <end position="12"/>
    </location>
</feature>
<feature type="compositionally biased region" description="Basic residues" evidence="1">
    <location>
        <begin position="309"/>
        <end position="319"/>
    </location>
</feature>
<feature type="compositionally biased region" description="Basic residues" evidence="1">
    <location>
        <begin position="433"/>
        <end position="446"/>
    </location>
</feature>
<dbReference type="InParanoid" id="A0A1E7FHW1"/>
<dbReference type="OrthoDB" id="49302at2759"/>
<evidence type="ECO:0000313" key="3">
    <source>
        <dbReference type="Proteomes" id="UP000095751"/>
    </source>
</evidence>
<dbReference type="GO" id="GO:0004402">
    <property type="term" value="F:histone acetyltransferase activity"/>
    <property type="evidence" value="ECO:0007669"/>
    <property type="project" value="TreeGrafter"/>
</dbReference>
<feature type="region of interest" description="Disordered" evidence="1">
    <location>
        <begin position="426"/>
        <end position="446"/>
    </location>
</feature>
<feature type="region of interest" description="Disordered" evidence="1">
    <location>
        <begin position="57"/>
        <end position="95"/>
    </location>
</feature>